<keyword evidence="2" id="KW-1185">Reference proteome</keyword>
<evidence type="ECO:0000313" key="1">
    <source>
        <dbReference type="EMBL" id="GFR14188.1"/>
    </source>
</evidence>
<name>A0A8X6GZF7_TRICU</name>
<proteinExistence type="predicted"/>
<dbReference type="Proteomes" id="UP000887116">
    <property type="component" value="Unassembled WGS sequence"/>
</dbReference>
<dbReference type="AlphaFoldDB" id="A0A8X6GZF7"/>
<protein>
    <submittedName>
        <fullName evidence="1">Uncharacterized protein</fullName>
    </submittedName>
</protein>
<gene>
    <name evidence="1" type="ORF">TNCT_363951</name>
</gene>
<evidence type="ECO:0000313" key="2">
    <source>
        <dbReference type="Proteomes" id="UP000887116"/>
    </source>
</evidence>
<organism evidence="1 2">
    <name type="scientific">Trichonephila clavata</name>
    <name type="common">Joro spider</name>
    <name type="synonym">Nephila clavata</name>
    <dbReference type="NCBI Taxonomy" id="2740835"/>
    <lineage>
        <taxon>Eukaryota</taxon>
        <taxon>Metazoa</taxon>
        <taxon>Ecdysozoa</taxon>
        <taxon>Arthropoda</taxon>
        <taxon>Chelicerata</taxon>
        <taxon>Arachnida</taxon>
        <taxon>Araneae</taxon>
        <taxon>Araneomorphae</taxon>
        <taxon>Entelegynae</taxon>
        <taxon>Araneoidea</taxon>
        <taxon>Nephilidae</taxon>
        <taxon>Trichonephila</taxon>
    </lineage>
</organism>
<sequence>MVVTKRKYFLTFRGWFSDPVLTNSKNWVSFECHNLPQRGQRSIAIAREKELATVPAAQPIRDQITGYNPSRILGGQRRTLKVERFWRALVTCVFLHFSVELSKPVRIHAEYNGFKCS</sequence>
<accession>A0A8X6GZF7</accession>
<dbReference type="EMBL" id="BMAO01036938">
    <property type="protein sequence ID" value="GFR14188.1"/>
    <property type="molecule type" value="Genomic_DNA"/>
</dbReference>
<reference evidence="1" key="1">
    <citation type="submission" date="2020-07" db="EMBL/GenBank/DDBJ databases">
        <title>Multicomponent nature underlies the extraordinary mechanical properties of spider dragline silk.</title>
        <authorList>
            <person name="Kono N."/>
            <person name="Nakamura H."/>
            <person name="Mori M."/>
            <person name="Yoshida Y."/>
            <person name="Ohtoshi R."/>
            <person name="Malay A.D."/>
            <person name="Moran D.A.P."/>
            <person name="Tomita M."/>
            <person name="Numata K."/>
            <person name="Arakawa K."/>
        </authorList>
    </citation>
    <scope>NUCLEOTIDE SEQUENCE</scope>
</reference>
<comment type="caution">
    <text evidence="1">The sequence shown here is derived from an EMBL/GenBank/DDBJ whole genome shotgun (WGS) entry which is preliminary data.</text>
</comment>